<keyword evidence="3" id="KW-0540">Nuclease</keyword>
<gene>
    <name evidence="3" type="ORF">DFR51_1696</name>
    <name evidence="2" type="ORF">SmB9_27970</name>
</gene>
<keyword evidence="3" id="KW-0378">Hydrolase</keyword>
<organism evidence="2 4">
    <name type="scientific">Sphingosinicella microcystinivorans</name>
    <dbReference type="NCBI Taxonomy" id="335406"/>
    <lineage>
        <taxon>Bacteria</taxon>
        <taxon>Pseudomonadati</taxon>
        <taxon>Pseudomonadota</taxon>
        <taxon>Alphaproteobacteria</taxon>
        <taxon>Sphingomonadales</taxon>
        <taxon>Sphingosinicellaceae</taxon>
        <taxon>Sphingosinicella</taxon>
    </lineage>
</organism>
<dbReference type="GO" id="GO:0004519">
    <property type="term" value="F:endonuclease activity"/>
    <property type="evidence" value="ECO:0007669"/>
    <property type="project" value="UniProtKB-KW"/>
</dbReference>
<dbReference type="SUPFAM" id="SSF52980">
    <property type="entry name" value="Restriction endonuclease-like"/>
    <property type="match status" value="1"/>
</dbReference>
<dbReference type="EMBL" id="AP018711">
    <property type="protein sequence ID" value="BBE35139.1"/>
    <property type="molecule type" value="Genomic_DNA"/>
</dbReference>
<protein>
    <submittedName>
        <fullName evidence="3">Phage-type endonuclease</fullName>
    </submittedName>
</protein>
<accession>A0AAD1D8C4</accession>
<dbReference type="AlphaFoldDB" id="A0AAD1D8C4"/>
<dbReference type="InterPro" id="IPR051703">
    <property type="entry name" value="NF-kappa-B_Signaling_Reg"/>
</dbReference>
<dbReference type="InterPro" id="IPR019080">
    <property type="entry name" value="YqaJ_viral_recombinase"/>
</dbReference>
<reference evidence="2 4" key="1">
    <citation type="submission" date="2018-06" db="EMBL/GenBank/DDBJ databases">
        <title>Complete Genome Sequence of the Microcystin-Degrading Bacterium Sphingosinicella microcystinivorans Strain B-9.</title>
        <authorList>
            <person name="Jin H."/>
            <person name="Nishizawa T."/>
            <person name="Guo Y."/>
            <person name="Nishizawa A."/>
            <person name="Park H."/>
            <person name="Kato H."/>
            <person name="Tsuji K."/>
            <person name="Harada K."/>
        </authorList>
    </citation>
    <scope>NUCLEOTIDE SEQUENCE [LARGE SCALE GENOMIC DNA]</scope>
    <source>
        <strain evidence="2 4">B9</strain>
    </source>
</reference>
<dbReference type="Proteomes" id="UP000276029">
    <property type="component" value="Unassembled WGS sequence"/>
</dbReference>
<feature type="domain" description="YqaJ viral recombinase" evidence="1">
    <location>
        <begin position="15"/>
        <end position="149"/>
    </location>
</feature>
<keyword evidence="3" id="KW-0255">Endonuclease</keyword>
<dbReference type="PANTHER" id="PTHR46609">
    <property type="entry name" value="EXONUCLEASE, PHAGE-TYPE/RECB, C-TERMINAL DOMAIN-CONTAINING PROTEIN"/>
    <property type="match status" value="1"/>
</dbReference>
<dbReference type="KEGG" id="smic:SmB9_27970"/>
<name>A0AAD1D8C4_SPHMI</name>
<dbReference type="Pfam" id="PF09588">
    <property type="entry name" value="YqaJ"/>
    <property type="match status" value="1"/>
</dbReference>
<reference evidence="3 5" key="2">
    <citation type="submission" date="2018-10" db="EMBL/GenBank/DDBJ databases">
        <title>Genomic Encyclopedia of Type Strains, Phase IV (KMG-IV): sequencing the most valuable type-strain genomes for metagenomic binning, comparative biology and taxonomic classification.</title>
        <authorList>
            <person name="Goeker M."/>
        </authorList>
    </citation>
    <scope>NUCLEOTIDE SEQUENCE [LARGE SCALE GENOMIC DNA]</scope>
    <source>
        <strain evidence="3 5">DSM 19791</strain>
    </source>
</reference>
<dbReference type="PANTHER" id="PTHR46609:SF6">
    <property type="entry name" value="EXONUCLEASE, PHAGE-TYPE_RECB, C-TERMINAL DOMAIN-CONTAINING PROTEIN-RELATED"/>
    <property type="match status" value="1"/>
</dbReference>
<evidence type="ECO:0000313" key="3">
    <source>
        <dbReference type="EMBL" id="RKS92118.1"/>
    </source>
</evidence>
<dbReference type="CDD" id="cd22343">
    <property type="entry name" value="PDDEXK_lambda_exonuclease-like"/>
    <property type="match status" value="1"/>
</dbReference>
<evidence type="ECO:0000313" key="4">
    <source>
        <dbReference type="Proteomes" id="UP000275727"/>
    </source>
</evidence>
<dbReference type="InterPro" id="IPR017482">
    <property type="entry name" value="Lambda-type_endonuclease"/>
</dbReference>
<dbReference type="Gene3D" id="3.90.320.10">
    <property type="match status" value="1"/>
</dbReference>
<evidence type="ECO:0000313" key="2">
    <source>
        <dbReference type="EMBL" id="BBE35139.1"/>
    </source>
</evidence>
<evidence type="ECO:0000259" key="1">
    <source>
        <dbReference type="Pfam" id="PF09588"/>
    </source>
</evidence>
<sequence>MPFSVVDLDQGNARWLQWRSGGLGASDAPAVMGENPWKSRKRLLKEKVDAMAGVVSHWRGNAAMSRGNALEPEARRLYAGHTGHNVAPACLQSNRYEWLRASVDGICFTAGAVVEIKCGDKAYAHSAEKRAVPRYYYGQLQHILAVTGYARIDFWCWVPGRTPQHIVAERDAAYIDRMLDTEAAFWDEVLAG</sequence>
<dbReference type="InterPro" id="IPR011604">
    <property type="entry name" value="PDDEXK-like_dom_sf"/>
</dbReference>
<dbReference type="EMBL" id="RBWX01000007">
    <property type="protein sequence ID" value="RKS92118.1"/>
    <property type="molecule type" value="Genomic_DNA"/>
</dbReference>
<dbReference type="Proteomes" id="UP000275727">
    <property type="component" value="Chromosome"/>
</dbReference>
<evidence type="ECO:0000313" key="5">
    <source>
        <dbReference type="Proteomes" id="UP000276029"/>
    </source>
</evidence>
<dbReference type="InterPro" id="IPR011335">
    <property type="entry name" value="Restrct_endonuc-II-like"/>
</dbReference>
<proteinExistence type="predicted"/>
<keyword evidence="5" id="KW-1185">Reference proteome</keyword>
<dbReference type="RefSeq" id="WP_121049164.1">
    <property type="nucleotide sequence ID" value="NZ_AP018711.1"/>
</dbReference>
<dbReference type="NCBIfam" id="TIGR03033">
    <property type="entry name" value="phage_rel_nuc"/>
    <property type="match status" value="1"/>
</dbReference>